<keyword evidence="1" id="KW-0472">Membrane</keyword>
<gene>
    <name evidence="2" type="ORF">ACAOBT_LOCUS28565</name>
</gene>
<comment type="caution">
    <text evidence="2">The sequence shown here is derived from an EMBL/GenBank/DDBJ whole genome shotgun (WGS) entry which is preliminary data.</text>
</comment>
<sequence>MIGLHEGMVRYKGIERQNYLFLLSLSLFNTRVLIASLSAVRMLSTLRKSGVMHMLIMTVNNNQVNTMDKRDFKTHPHQWSTIVDFGEEHPTIFRPQFKHGDVDARQNAICWENLVQSLNSMGFGFRSLEKWKMAVGRWKPKVKAKAAQLRIESQKTGGGCLNAAPLTDTEERLMKLIATARIETLHRRKHQ</sequence>
<dbReference type="AlphaFoldDB" id="A0A9P0M5Q2"/>
<evidence type="ECO:0000256" key="1">
    <source>
        <dbReference type="SAM" id="Phobius"/>
    </source>
</evidence>
<proteinExistence type="predicted"/>
<evidence type="ECO:0000313" key="2">
    <source>
        <dbReference type="EMBL" id="CAH2005477.1"/>
    </source>
</evidence>
<protein>
    <recommendedName>
        <fullName evidence="4">Regulatory protein zeste</fullName>
    </recommendedName>
</protein>
<keyword evidence="1" id="KW-1133">Transmembrane helix</keyword>
<feature type="transmembrane region" description="Helical" evidence="1">
    <location>
        <begin position="20"/>
        <end position="40"/>
    </location>
</feature>
<dbReference type="Proteomes" id="UP001152888">
    <property type="component" value="Unassembled WGS sequence"/>
</dbReference>
<evidence type="ECO:0008006" key="4">
    <source>
        <dbReference type="Google" id="ProtNLM"/>
    </source>
</evidence>
<dbReference type="EMBL" id="CAKOFQ010007642">
    <property type="protein sequence ID" value="CAH2005477.1"/>
    <property type="molecule type" value="Genomic_DNA"/>
</dbReference>
<organism evidence="2 3">
    <name type="scientific">Acanthoscelides obtectus</name>
    <name type="common">Bean weevil</name>
    <name type="synonym">Bruchus obtectus</name>
    <dbReference type="NCBI Taxonomy" id="200917"/>
    <lineage>
        <taxon>Eukaryota</taxon>
        <taxon>Metazoa</taxon>
        <taxon>Ecdysozoa</taxon>
        <taxon>Arthropoda</taxon>
        <taxon>Hexapoda</taxon>
        <taxon>Insecta</taxon>
        <taxon>Pterygota</taxon>
        <taxon>Neoptera</taxon>
        <taxon>Endopterygota</taxon>
        <taxon>Coleoptera</taxon>
        <taxon>Polyphaga</taxon>
        <taxon>Cucujiformia</taxon>
        <taxon>Chrysomeloidea</taxon>
        <taxon>Chrysomelidae</taxon>
        <taxon>Bruchinae</taxon>
        <taxon>Bruchini</taxon>
        <taxon>Acanthoscelides</taxon>
    </lineage>
</organism>
<name>A0A9P0M5Q2_ACAOB</name>
<evidence type="ECO:0000313" key="3">
    <source>
        <dbReference type="Proteomes" id="UP001152888"/>
    </source>
</evidence>
<keyword evidence="3" id="KW-1185">Reference proteome</keyword>
<dbReference type="OrthoDB" id="6771133at2759"/>
<keyword evidence="1" id="KW-0812">Transmembrane</keyword>
<accession>A0A9P0M5Q2</accession>
<reference evidence="2" key="1">
    <citation type="submission" date="2022-03" db="EMBL/GenBank/DDBJ databases">
        <authorList>
            <person name="Sayadi A."/>
        </authorList>
    </citation>
    <scope>NUCLEOTIDE SEQUENCE</scope>
</reference>